<keyword evidence="1" id="KW-0732">Signal</keyword>
<organism evidence="2 3">
    <name type="scientific">Serpens gallinarum</name>
    <dbReference type="NCBI Taxonomy" id="2763075"/>
    <lineage>
        <taxon>Bacteria</taxon>
        <taxon>Pseudomonadati</taxon>
        <taxon>Pseudomonadota</taxon>
        <taxon>Gammaproteobacteria</taxon>
        <taxon>Pseudomonadales</taxon>
        <taxon>Pseudomonadaceae</taxon>
        <taxon>Pseudomonas</taxon>
    </lineage>
</organism>
<name>A0ABR8TSN1_9PSED</name>
<reference evidence="2 3" key="1">
    <citation type="submission" date="2020-08" db="EMBL/GenBank/DDBJ databases">
        <title>A Genomic Blueprint of the Chicken Gut Microbiome.</title>
        <authorList>
            <person name="Gilroy R."/>
            <person name="Ravi A."/>
            <person name="Getino M."/>
            <person name="Pursley I."/>
            <person name="Horton D.L."/>
            <person name="Alikhan N.-F."/>
            <person name="Baker D."/>
            <person name="Gharbi K."/>
            <person name="Hall N."/>
            <person name="Watson M."/>
            <person name="Adriaenssens E.M."/>
            <person name="Foster-Nyarko E."/>
            <person name="Jarju S."/>
            <person name="Secka A."/>
            <person name="Antonio M."/>
            <person name="Oren A."/>
            <person name="Chaudhuri R."/>
            <person name="La Ragione R.M."/>
            <person name="Hildebrand F."/>
            <person name="Pallen M.J."/>
        </authorList>
    </citation>
    <scope>NUCLEOTIDE SEQUENCE [LARGE SCALE GENOMIC DNA]</scope>
    <source>
        <strain evidence="2 3">Sa2CUA2</strain>
    </source>
</reference>
<comment type="caution">
    <text evidence="2">The sequence shown here is derived from an EMBL/GenBank/DDBJ whole genome shotgun (WGS) entry which is preliminary data.</text>
</comment>
<feature type="chain" id="PRO_5046069220" description="Adhesin" evidence="1">
    <location>
        <begin position="25"/>
        <end position="337"/>
    </location>
</feature>
<evidence type="ECO:0000313" key="3">
    <source>
        <dbReference type="Proteomes" id="UP000611945"/>
    </source>
</evidence>
<accession>A0ABR8TSN1</accession>
<gene>
    <name evidence="2" type="ORF">H9642_16460</name>
</gene>
<evidence type="ECO:0000313" key="2">
    <source>
        <dbReference type="EMBL" id="MBD7978776.1"/>
    </source>
</evidence>
<protein>
    <recommendedName>
        <fullName evidence="4">Adhesin</fullName>
    </recommendedName>
</protein>
<sequence>MKATWTIKPLAFAIAAGLAFSAQAQEVPPPLNPDSAAEATVDDTQLSVGNVVYNEGTQNIGGLTGSGNDSEGSLNGAAGNIGVNIAAGDHNQQANAAALATADESFIFGAATASVTLTQEQPGPNLVNNFSTGNTATVDGSANNASGNVGINVASGVFNQQKNDLATAVSGGFVATATNTTTQTSIGNATNNFAVLETEATATIDFDTGNVTGTYTGISDQRGNQYPEVWTPGNHDGGLEPQFGHIDLDDEVLGAEDELGNGGALLFDEVGELVLGGSVTGSIPLVSLQQAVVNNATVSGSLNGASGNVGLNVAAGAGNQQANSLAIAAGCMSCPAQ</sequence>
<dbReference type="EMBL" id="JACSQG010000012">
    <property type="protein sequence ID" value="MBD7978776.1"/>
    <property type="molecule type" value="Genomic_DNA"/>
</dbReference>
<dbReference type="Proteomes" id="UP000611945">
    <property type="component" value="Unassembled WGS sequence"/>
</dbReference>
<dbReference type="RefSeq" id="WP_251837563.1">
    <property type="nucleotide sequence ID" value="NZ_JACSQG010000012.1"/>
</dbReference>
<keyword evidence="3" id="KW-1185">Reference proteome</keyword>
<feature type="signal peptide" evidence="1">
    <location>
        <begin position="1"/>
        <end position="24"/>
    </location>
</feature>
<evidence type="ECO:0008006" key="4">
    <source>
        <dbReference type="Google" id="ProtNLM"/>
    </source>
</evidence>
<evidence type="ECO:0000256" key="1">
    <source>
        <dbReference type="SAM" id="SignalP"/>
    </source>
</evidence>
<proteinExistence type="predicted"/>